<gene>
    <name evidence="6" type="ORF">OQ287_04605</name>
</gene>
<evidence type="ECO:0000313" key="7">
    <source>
        <dbReference type="Proteomes" id="UP001165678"/>
    </source>
</evidence>
<protein>
    <submittedName>
        <fullName evidence="6">ABC transporter ATP-binding protein</fullName>
    </submittedName>
</protein>
<evidence type="ECO:0000256" key="1">
    <source>
        <dbReference type="ARBA" id="ARBA00005417"/>
    </source>
</evidence>
<evidence type="ECO:0000256" key="4">
    <source>
        <dbReference type="ARBA" id="ARBA00022840"/>
    </source>
</evidence>
<evidence type="ECO:0000313" key="6">
    <source>
        <dbReference type="EMBL" id="MCX2523513.1"/>
    </source>
</evidence>
<keyword evidence="4 6" id="KW-0067">ATP-binding</keyword>
<dbReference type="GO" id="GO:0016887">
    <property type="term" value="F:ATP hydrolysis activity"/>
    <property type="evidence" value="ECO:0007669"/>
    <property type="project" value="InterPro"/>
</dbReference>
<organism evidence="6 7">
    <name type="scientific">Larsenimonas rhizosphaerae</name>
    <dbReference type="NCBI Taxonomy" id="2944682"/>
    <lineage>
        <taxon>Bacteria</taxon>
        <taxon>Pseudomonadati</taxon>
        <taxon>Pseudomonadota</taxon>
        <taxon>Gammaproteobacteria</taxon>
        <taxon>Oceanospirillales</taxon>
        <taxon>Halomonadaceae</taxon>
        <taxon>Larsenimonas</taxon>
    </lineage>
</organism>
<dbReference type="PANTHER" id="PTHR42788">
    <property type="entry name" value="TAURINE IMPORT ATP-BINDING PROTEIN-RELATED"/>
    <property type="match status" value="1"/>
</dbReference>
<evidence type="ECO:0000259" key="5">
    <source>
        <dbReference type="PROSITE" id="PS50893"/>
    </source>
</evidence>
<evidence type="ECO:0000256" key="2">
    <source>
        <dbReference type="ARBA" id="ARBA00022448"/>
    </source>
</evidence>
<dbReference type="InterPro" id="IPR003439">
    <property type="entry name" value="ABC_transporter-like_ATP-bd"/>
</dbReference>
<comment type="similarity">
    <text evidence="1">Belongs to the ABC transporter superfamily.</text>
</comment>
<dbReference type="PANTHER" id="PTHR42788:SF19">
    <property type="entry name" value="ALIPHATIC SULFONATES IMPORT ATP-BINDING PROTEIN SSUB 2"/>
    <property type="match status" value="1"/>
</dbReference>
<dbReference type="EMBL" id="JAPIVE010000001">
    <property type="protein sequence ID" value="MCX2523513.1"/>
    <property type="molecule type" value="Genomic_DNA"/>
</dbReference>
<dbReference type="GO" id="GO:0005524">
    <property type="term" value="F:ATP binding"/>
    <property type="evidence" value="ECO:0007669"/>
    <property type="project" value="UniProtKB-KW"/>
</dbReference>
<dbReference type="InterPro" id="IPR050166">
    <property type="entry name" value="ABC_transporter_ATP-bind"/>
</dbReference>
<dbReference type="PROSITE" id="PS50893">
    <property type="entry name" value="ABC_TRANSPORTER_2"/>
    <property type="match status" value="1"/>
</dbReference>
<proteinExistence type="inferred from homology"/>
<dbReference type="SMART" id="SM00382">
    <property type="entry name" value="AAA"/>
    <property type="match status" value="1"/>
</dbReference>
<accession>A0AA41ZKP0</accession>
<dbReference type="PROSITE" id="PS00211">
    <property type="entry name" value="ABC_TRANSPORTER_1"/>
    <property type="match status" value="1"/>
</dbReference>
<reference evidence="6" key="1">
    <citation type="submission" date="2022-11" db="EMBL/GenBank/DDBJ databases">
        <title>Larsenimonas rhizosphaerae sp. nov., isolated from a tidal mudflat.</title>
        <authorList>
            <person name="Lee S.D."/>
            <person name="Kim I.S."/>
        </authorList>
    </citation>
    <scope>NUCLEOTIDE SEQUENCE</scope>
    <source>
        <strain evidence="6">GH2-1</strain>
    </source>
</reference>
<dbReference type="RefSeq" id="WP_250937087.1">
    <property type="nucleotide sequence ID" value="NZ_JAMLJK010000001.1"/>
</dbReference>
<dbReference type="Pfam" id="PF00005">
    <property type="entry name" value="ABC_tran"/>
    <property type="match status" value="1"/>
</dbReference>
<sequence length="246" mass="27199">MTSVPGLQVANATLSYQQRPLFKDLSFTFAPATWTCLLGRSGCGKSSLLRLIAGLEAPDRPTLMVTDHRGNPLPPQGIAWMAQQDALLPWLNVMDNITIGARLRNTLDDTHRDQAHALLERLQLADRAKSRPNQLSGGQRQRVALARTLMQPAPIVLMDEPFSAVDAITRSELHALSIELLAERTVLMVTHDPREALRLSDDIYILASGQLEHLSTRKGQRPAELSLEERDALERHIMSQLGGIAP</sequence>
<dbReference type="AlphaFoldDB" id="A0AA41ZKP0"/>
<dbReference type="InterPro" id="IPR027417">
    <property type="entry name" value="P-loop_NTPase"/>
</dbReference>
<feature type="domain" description="ABC transporter" evidence="5">
    <location>
        <begin position="7"/>
        <end position="233"/>
    </location>
</feature>
<dbReference type="Proteomes" id="UP001165678">
    <property type="component" value="Unassembled WGS sequence"/>
</dbReference>
<evidence type="ECO:0000256" key="3">
    <source>
        <dbReference type="ARBA" id="ARBA00022741"/>
    </source>
</evidence>
<name>A0AA41ZKP0_9GAMM</name>
<dbReference type="Gene3D" id="3.40.50.300">
    <property type="entry name" value="P-loop containing nucleotide triphosphate hydrolases"/>
    <property type="match status" value="1"/>
</dbReference>
<dbReference type="SUPFAM" id="SSF52540">
    <property type="entry name" value="P-loop containing nucleoside triphosphate hydrolases"/>
    <property type="match status" value="1"/>
</dbReference>
<dbReference type="InterPro" id="IPR017871">
    <property type="entry name" value="ABC_transporter-like_CS"/>
</dbReference>
<keyword evidence="2" id="KW-0813">Transport</keyword>
<comment type="caution">
    <text evidence="6">The sequence shown here is derived from an EMBL/GenBank/DDBJ whole genome shotgun (WGS) entry which is preliminary data.</text>
</comment>
<keyword evidence="3" id="KW-0547">Nucleotide-binding</keyword>
<dbReference type="InterPro" id="IPR003593">
    <property type="entry name" value="AAA+_ATPase"/>
</dbReference>
<keyword evidence="7" id="KW-1185">Reference proteome</keyword>